<keyword evidence="2" id="KW-0812">Transmembrane</keyword>
<keyword evidence="4" id="KW-1185">Reference proteome</keyword>
<comment type="caution">
    <text evidence="3">The sequence shown here is derived from an EMBL/GenBank/DDBJ whole genome shotgun (WGS) entry which is preliminary data.</text>
</comment>
<feature type="region of interest" description="Disordered" evidence="1">
    <location>
        <begin position="48"/>
        <end position="117"/>
    </location>
</feature>
<sequence>MDRFSGSGRTDSTVDDSPFGSALNTPSDEDVQEPFGLIGGKLIELQEQRQTQRVVEHQDYDSLKEPHQFASETPRKQVMAEDLKLQSSIPEEVDNTQSRTQSENDQDSMCDTASPSISSDITFQAEAEGDDGRLTHLSDISVDSDRLFSPFPPVPFSSPEVSNVQIKPASSVTFSSELSRSLCDIQNSQSTQSFLEQSPSIQSLMSHTDSPVLLTPELVQGFHVHSRASSLYTLPNAPIAISPSLANAEHDTSDHDVVEMDSASRAQVSPYPDQEDVLVHEDLQHDDFDPEPEYTFSVLRSLDFSPANLPVLFFKLACFVPWCALVGGTILLSPTNIEKVAFSPGIGVGNLRMDYVSPPPKNIHRFAHWAECAIPQMMIFLATCAVGLWFLSASGLGLAFTITTAAVLVAQTVFAWQDFDFKSNKSGTTTNKSFGEDDRESVWMVIRMYVLGEESKTWLTGSLEQGIFVDQKAD</sequence>
<protein>
    <submittedName>
        <fullName evidence="3">Uncharacterized protein</fullName>
    </submittedName>
</protein>
<feature type="compositionally biased region" description="Basic and acidic residues" evidence="1">
    <location>
        <begin position="54"/>
        <end position="84"/>
    </location>
</feature>
<evidence type="ECO:0000256" key="2">
    <source>
        <dbReference type="SAM" id="Phobius"/>
    </source>
</evidence>
<evidence type="ECO:0000313" key="4">
    <source>
        <dbReference type="Proteomes" id="UP001163846"/>
    </source>
</evidence>
<evidence type="ECO:0000256" key="1">
    <source>
        <dbReference type="SAM" id="MobiDB-lite"/>
    </source>
</evidence>
<name>A0AA38PAV3_9AGAR</name>
<accession>A0AA38PAV3</accession>
<proteinExistence type="predicted"/>
<feature type="compositionally biased region" description="Polar residues" evidence="1">
    <location>
        <begin position="85"/>
        <end position="117"/>
    </location>
</feature>
<evidence type="ECO:0000313" key="3">
    <source>
        <dbReference type="EMBL" id="KAJ3839211.1"/>
    </source>
</evidence>
<organism evidence="3 4">
    <name type="scientific">Lentinula raphanica</name>
    <dbReference type="NCBI Taxonomy" id="153919"/>
    <lineage>
        <taxon>Eukaryota</taxon>
        <taxon>Fungi</taxon>
        <taxon>Dikarya</taxon>
        <taxon>Basidiomycota</taxon>
        <taxon>Agaricomycotina</taxon>
        <taxon>Agaricomycetes</taxon>
        <taxon>Agaricomycetidae</taxon>
        <taxon>Agaricales</taxon>
        <taxon>Marasmiineae</taxon>
        <taxon>Omphalotaceae</taxon>
        <taxon>Lentinula</taxon>
    </lineage>
</organism>
<dbReference type="Proteomes" id="UP001163846">
    <property type="component" value="Unassembled WGS sequence"/>
</dbReference>
<gene>
    <name evidence="3" type="ORF">F5878DRAFT_134268</name>
</gene>
<feature type="transmembrane region" description="Helical" evidence="2">
    <location>
        <begin position="396"/>
        <end position="416"/>
    </location>
</feature>
<dbReference type="AlphaFoldDB" id="A0AA38PAV3"/>
<keyword evidence="2" id="KW-1133">Transmembrane helix</keyword>
<reference evidence="3" key="1">
    <citation type="submission" date="2022-08" db="EMBL/GenBank/DDBJ databases">
        <authorList>
            <consortium name="DOE Joint Genome Institute"/>
            <person name="Min B."/>
            <person name="Riley R."/>
            <person name="Sierra-Patev S."/>
            <person name="Naranjo-Ortiz M."/>
            <person name="Looney B."/>
            <person name="Konkel Z."/>
            <person name="Slot J.C."/>
            <person name="Sakamoto Y."/>
            <person name="Steenwyk J.L."/>
            <person name="Rokas A."/>
            <person name="Carro J."/>
            <person name="Camarero S."/>
            <person name="Ferreira P."/>
            <person name="Molpeceres G."/>
            <person name="Ruiz-Duenas F.J."/>
            <person name="Serrano A."/>
            <person name="Henrissat B."/>
            <person name="Drula E."/>
            <person name="Hughes K.W."/>
            <person name="Mata J.L."/>
            <person name="Ishikawa N.K."/>
            <person name="Vargas-Isla R."/>
            <person name="Ushijima S."/>
            <person name="Smith C.A."/>
            <person name="Ahrendt S."/>
            <person name="Andreopoulos W."/>
            <person name="He G."/>
            <person name="Labutti K."/>
            <person name="Lipzen A."/>
            <person name="Ng V."/>
            <person name="Sandor L."/>
            <person name="Barry K."/>
            <person name="Martinez A.T."/>
            <person name="Xiao Y."/>
            <person name="Gibbons J.G."/>
            <person name="Terashima K."/>
            <person name="Hibbett D.S."/>
            <person name="Grigoriev I.V."/>
        </authorList>
    </citation>
    <scope>NUCLEOTIDE SEQUENCE</scope>
    <source>
        <strain evidence="3">TFB9207</strain>
    </source>
</reference>
<feature type="region of interest" description="Disordered" evidence="1">
    <location>
        <begin position="1"/>
        <end position="36"/>
    </location>
</feature>
<dbReference type="EMBL" id="MU806141">
    <property type="protein sequence ID" value="KAJ3839211.1"/>
    <property type="molecule type" value="Genomic_DNA"/>
</dbReference>
<keyword evidence="2" id="KW-0472">Membrane</keyword>